<dbReference type="AlphaFoldDB" id="A0A9P1DXU8"/>
<gene>
    <name evidence="1" type="ORF">CEURO_LOCUS1213</name>
</gene>
<accession>A0A9P1DXU8</accession>
<proteinExistence type="predicted"/>
<dbReference type="EMBL" id="CAMAPE010000004">
    <property type="protein sequence ID" value="CAH9058195.1"/>
    <property type="molecule type" value="Genomic_DNA"/>
</dbReference>
<name>A0A9P1DXU8_CUSEU</name>
<comment type="caution">
    <text evidence="1">The sequence shown here is derived from an EMBL/GenBank/DDBJ whole genome shotgun (WGS) entry which is preliminary data.</text>
</comment>
<reference evidence="1" key="1">
    <citation type="submission" date="2022-07" db="EMBL/GenBank/DDBJ databases">
        <authorList>
            <person name="Macas J."/>
            <person name="Novak P."/>
            <person name="Neumann P."/>
        </authorList>
    </citation>
    <scope>NUCLEOTIDE SEQUENCE</scope>
</reference>
<organism evidence="1 2">
    <name type="scientific">Cuscuta europaea</name>
    <name type="common">European dodder</name>
    <dbReference type="NCBI Taxonomy" id="41803"/>
    <lineage>
        <taxon>Eukaryota</taxon>
        <taxon>Viridiplantae</taxon>
        <taxon>Streptophyta</taxon>
        <taxon>Embryophyta</taxon>
        <taxon>Tracheophyta</taxon>
        <taxon>Spermatophyta</taxon>
        <taxon>Magnoliopsida</taxon>
        <taxon>eudicotyledons</taxon>
        <taxon>Gunneridae</taxon>
        <taxon>Pentapetalae</taxon>
        <taxon>asterids</taxon>
        <taxon>lamiids</taxon>
        <taxon>Solanales</taxon>
        <taxon>Convolvulaceae</taxon>
        <taxon>Cuscuteae</taxon>
        <taxon>Cuscuta</taxon>
        <taxon>Cuscuta subgen. Cuscuta</taxon>
    </lineage>
</organism>
<evidence type="ECO:0000313" key="2">
    <source>
        <dbReference type="Proteomes" id="UP001152484"/>
    </source>
</evidence>
<sequence length="174" mass="20711">MLPPPCSTYLHTRNLESMTSPFTGALQRKPPSLILPTCRQTTLNKGQTFYITLQTICCNTYVDRQTIFTLHTTQIECQTTFFTYRQLQINFKEFISHYRQIKWNVRQLFSLHRELQTNFQHLERDITKVITRIIKYICKIRRCAYIQLLYVLKQINLSVKIDILCKTLPIMKPC</sequence>
<protein>
    <submittedName>
        <fullName evidence="1">Uncharacterized protein</fullName>
    </submittedName>
</protein>
<evidence type="ECO:0000313" key="1">
    <source>
        <dbReference type="EMBL" id="CAH9058195.1"/>
    </source>
</evidence>
<dbReference type="Proteomes" id="UP001152484">
    <property type="component" value="Unassembled WGS sequence"/>
</dbReference>
<keyword evidence="2" id="KW-1185">Reference proteome</keyword>